<dbReference type="PATRIC" id="fig|1705565.3.peg.439"/>
<dbReference type="InterPro" id="IPR008979">
    <property type="entry name" value="Galactose-bd-like_sf"/>
</dbReference>
<proteinExistence type="predicted"/>
<evidence type="ECO:0000259" key="1">
    <source>
        <dbReference type="PROSITE" id="PS51272"/>
    </source>
</evidence>
<comment type="caution">
    <text evidence="2">The sequence shown here is derived from an EMBL/GenBank/DDBJ whole genome shotgun (WGS) entry which is preliminary data.</text>
</comment>
<organism evidence="2 3">
    <name type="scientific">Paenibacillus solani</name>
    <dbReference type="NCBI Taxonomy" id="1705565"/>
    <lineage>
        <taxon>Bacteria</taxon>
        <taxon>Bacillati</taxon>
        <taxon>Bacillota</taxon>
        <taxon>Bacilli</taxon>
        <taxon>Bacillales</taxon>
        <taxon>Paenibacillaceae</taxon>
        <taxon>Paenibacillus</taxon>
    </lineage>
</organism>
<dbReference type="InterPro" id="IPR051465">
    <property type="entry name" value="Cell_Envelope_Struct_Comp"/>
</dbReference>
<dbReference type="RefSeq" id="WP_054404473.1">
    <property type="nucleotide sequence ID" value="NZ_LIUT01000006.1"/>
</dbReference>
<gene>
    <name evidence="2" type="ORF">AM231_21645</name>
</gene>
<dbReference type="PROSITE" id="PS51272">
    <property type="entry name" value="SLH"/>
    <property type="match status" value="3"/>
</dbReference>
<dbReference type="InterPro" id="IPR011047">
    <property type="entry name" value="Quinoprotein_ADH-like_sf"/>
</dbReference>
<dbReference type="SUPFAM" id="SSF49785">
    <property type="entry name" value="Galactose-binding domain-like"/>
    <property type="match status" value="1"/>
</dbReference>
<name>A0A0M1N333_9BACL</name>
<feature type="domain" description="SLH" evidence="1">
    <location>
        <begin position="1652"/>
        <end position="1712"/>
    </location>
</feature>
<dbReference type="EMBL" id="LIUT01000006">
    <property type="protein sequence ID" value="KOR76573.1"/>
    <property type="molecule type" value="Genomic_DNA"/>
</dbReference>
<dbReference type="PANTHER" id="PTHR43308">
    <property type="entry name" value="OUTER MEMBRANE PROTEIN ALPHA-RELATED"/>
    <property type="match status" value="1"/>
</dbReference>
<dbReference type="SUPFAM" id="SSF50998">
    <property type="entry name" value="Quinoprotein alcohol dehydrogenase-like"/>
    <property type="match status" value="1"/>
</dbReference>
<accession>A0A0M1N333</accession>
<dbReference type="OrthoDB" id="843723at2"/>
<dbReference type="Pfam" id="PF00395">
    <property type="entry name" value="SLH"/>
    <property type="match status" value="3"/>
</dbReference>
<keyword evidence="3" id="KW-1185">Reference proteome</keyword>
<dbReference type="SUPFAM" id="SSF69322">
    <property type="entry name" value="Tricorn protease domain 2"/>
    <property type="match status" value="1"/>
</dbReference>
<sequence>MITAADGDSPQAIPVPLVNSSFDMEVTGQIPGWSVDPGTSAFGSATLSSEYTRSGNSSLLFHDKTNGAAPTGHFRVLSDTIPVQTNDTVTFSTYVYKESAADQTAQIQPVIHFYSDDTEITPNAFSTSYPKDNVPVGAWTPIVVEANISDARITHVRVGLYSGFPSLTKLYVDDAVVTINSNPVQLANPGFEDPMFNPGIPGWAISGTGTAEVSTAQAKSAPGSLHISSNSAADPLLVESGMFSVNAGEKLNVSFELLPVALASGFEQQIYYYDANDAPAGNMEKASYVIDQDMAANEWNTLSAPYIIPEGAVKAKIVFSSGNSSNSEVFIDDVSITKEMIVTEPQEPIVSLLKNPSFDLPYESNMAIPGWTKVGSGIAELSQTHAKSTPNSLYFLDNSTTTSLRVDSDAFNVTSGDKLSIAFELYPVELSHSLVQQIYYYDENDKPVGSAQQTFYVTKPAAGRITVEANQWNSLMVESLVPEEAVTARIAFNSGGVSTSEVYIDDVAVSAEQSEGPEQEISDDIVNPGFEEELVGGAIPGWSLGFGKGEFSISSEVKFNGEKSLYFKDASTSDALKVMSNKVTATPDHSIIVSAQVYVLQQTHNIVAQVYYYDENDKQLKADEALFSNVSLGSNRWSTMRLYSEAPANAKYLRIFLYSGEISLTEAYFDDISIERLAHEAPLDRQYEAPQVLGDMVNVNLGQAGAVQRNADGDNEAYFVTNGKPGSFFAVDGETGALKFQQVIPNTVATWAMTIGSDKNVYFAGTEDGILYRYIPTEQRIENLGYNGLDSWTWDLEAIDYIIDEGKDHSDPENIGIKVYGGTFDQSAGGKVYEYDTVTKQFRQYGVVDPGQQYVRGIAVDDKYIYAGLGTTRKLFKIDRITGEKTEIHIPGYSGATETIADVFVHGGKLFVSVSTINMVVMDLETLEIESTFQYSNMISEPSPFNSNLIYYKYLTKFYQYDISTKTSTEIELPFPLPDTTRVKDMAWVQLKSGEKAGKTVLAMITQYGEYVLIDPSDKWMKFVELDIDSNPVNIQSLQTGFDGRLYMGGYQRGMSIYNPFTSNIDVSISSFAQPEGIGFLNDKAYFGTYVSAIMYSYDPTKEVMLNQNPELEFDIAHQDRPFAITSGDNKLFVGTVPDYGFLGGALVIYDEATDVWTQYDHTEVVKDHSIIGLAYKDGLLYGSTTQWGGLGIDPSEDEAKIFVWDVARGQKIDEYTLNGIDIDEAPRMIGGLSFGPDGLLWGVVDGTIFALDVDTKQVVKSRLIRPSMYNSSKWMPYELHWSPEGLLYTTLARKVVAIDPDTLQYKMVVDTFVNSMTLGIDGSIYYAPNAGTSLSRIAIPQTDATLSSLTIDGTGISGFSPGILNYKQKASSSAVVAAVPTQAGAVVTIEDQRQASGKTIIHVLGTDGVSKLAYTITWENTDPVTPNPTPVNPPTPPVTNPTPVAPPVPPVTNPAPVTPPTPAVRKEQMVVTEQQLKQAGGNAVIQFNDGVTEVLLPIHSAELMKNGQITLVKGDVKAILTSAALAEMAGQYGDTDTVQIAVQVSIMEAADKSAVHNKVKQHSGNAGMKPAGGFVVLNTAVITADGTRHSSSSSAEPIKLQFVIGAKQDAGLMGIYSLTDDGRAVYIGGTRNGDVLEARVYPPGTYAMLSYEHSYEDVAAGHWAHDAIAVLSAKHIMKGLSDTSFGPSDTLTRAQFITMLVRAFGISEGVDEGRSFSDIDANAWYYDAVQAASKAGLVEGTGGDRFDPNGAITREQMAVMLTRAWEATNGELATGSDLSVFKDQGSISDWAARAMSIAVDQKWMQGKGDGVLAPKSLATRAESAQMLLNLFAHLYR</sequence>
<reference evidence="3" key="1">
    <citation type="submission" date="2015-08" db="EMBL/GenBank/DDBJ databases">
        <title>Genome sequencing project for genomic taxonomy and phylogenomics of Bacillus-like bacteria.</title>
        <authorList>
            <person name="Liu B."/>
            <person name="Wang J."/>
            <person name="Zhu Y."/>
            <person name="Liu G."/>
            <person name="Chen Q."/>
            <person name="Chen Z."/>
            <person name="Lan J."/>
            <person name="Che J."/>
            <person name="Ge C."/>
            <person name="Shi H."/>
            <person name="Pan Z."/>
            <person name="Liu X."/>
        </authorList>
    </citation>
    <scope>NUCLEOTIDE SEQUENCE [LARGE SCALE GENOMIC DNA]</scope>
    <source>
        <strain evidence="3">FJAT-22460</strain>
    </source>
</reference>
<feature type="domain" description="SLH" evidence="1">
    <location>
        <begin position="1779"/>
        <end position="1837"/>
    </location>
</feature>
<evidence type="ECO:0000313" key="2">
    <source>
        <dbReference type="EMBL" id="KOR76573.1"/>
    </source>
</evidence>
<dbReference type="Proteomes" id="UP000036932">
    <property type="component" value="Unassembled WGS sequence"/>
</dbReference>
<dbReference type="InterPro" id="IPR001119">
    <property type="entry name" value="SLH_dom"/>
</dbReference>
<protein>
    <recommendedName>
        <fullName evidence="1">SLH domain-containing protein</fullName>
    </recommendedName>
</protein>
<dbReference type="Gene3D" id="2.60.120.260">
    <property type="entry name" value="Galactose-binding domain-like"/>
    <property type="match status" value="4"/>
</dbReference>
<evidence type="ECO:0000313" key="3">
    <source>
        <dbReference type="Proteomes" id="UP000036932"/>
    </source>
</evidence>
<feature type="domain" description="SLH" evidence="1">
    <location>
        <begin position="1713"/>
        <end position="1776"/>
    </location>
</feature>